<protein>
    <submittedName>
        <fullName evidence="2">Uncharacterized protein</fullName>
    </submittedName>
</protein>
<gene>
    <name evidence="2" type="ORF">S01H1_24453</name>
</gene>
<sequence length="50" mass="5407">PKKIKEKSYGISDGSQCSDSESKSENVILHLSVHSNDIDGIVNIEDFEGG</sequence>
<dbReference type="AlphaFoldDB" id="X0U2U5"/>
<comment type="caution">
    <text evidence="2">The sequence shown here is derived from an EMBL/GenBank/DDBJ whole genome shotgun (WGS) entry which is preliminary data.</text>
</comment>
<accession>X0U2U5</accession>
<reference evidence="2" key="1">
    <citation type="journal article" date="2014" name="Front. Microbiol.">
        <title>High frequency of phylogenetically diverse reductive dehalogenase-homologous genes in deep subseafloor sedimentary metagenomes.</title>
        <authorList>
            <person name="Kawai M."/>
            <person name="Futagami T."/>
            <person name="Toyoda A."/>
            <person name="Takaki Y."/>
            <person name="Nishi S."/>
            <person name="Hori S."/>
            <person name="Arai W."/>
            <person name="Tsubouchi T."/>
            <person name="Morono Y."/>
            <person name="Uchiyama I."/>
            <person name="Ito T."/>
            <person name="Fujiyama A."/>
            <person name="Inagaki F."/>
            <person name="Takami H."/>
        </authorList>
    </citation>
    <scope>NUCLEOTIDE SEQUENCE</scope>
    <source>
        <strain evidence="2">Expedition CK06-06</strain>
    </source>
</reference>
<name>X0U2U5_9ZZZZ</name>
<feature type="region of interest" description="Disordered" evidence="1">
    <location>
        <begin position="1"/>
        <end position="23"/>
    </location>
</feature>
<evidence type="ECO:0000256" key="1">
    <source>
        <dbReference type="SAM" id="MobiDB-lite"/>
    </source>
</evidence>
<proteinExistence type="predicted"/>
<evidence type="ECO:0000313" key="2">
    <source>
        <dbReference type="EMBL" id="GAF94722.1"/>
    </source>
</evidence>
<organism evidence="2">
    <name type="scientific">marine sediment metagenome</name>
    <dbReference type="NCBI Taxonomy" id="412755"/>
    <lineage>
        <taxon>unclassified sequences</taxon>
        <taxon>metagenomes</taxon>
        <taxon>ecological metagenomes</taxon>
    </lineage>
</organism>
<feature type="non-terminal residue" evidence="2">
    <location>
        <position position="1"/>
    </location>
</feature>
<feature type="non-terminal residue" evidence="2">
    <location>
        <position position="50"/>
    </location>
</feature>
<dbReference type="EMBL" id="BARS01014570">
    <property type="protein sequence ID" value="GAF94722.1"/>
    <property type="molecule type" value="Genomic_DNA"/>
</dbReference>